<keyword evidence="1" id="KW-0812">Transmembrane</keyword>
<dbReference type="InParanoid" id="A0A397RN33"/>
<protein>
    <submittedName>
        <fullName evidence="2">Uncharacterized protein</fullName>
    </submittedName>
</protein>
<evidence type="ECO:0000256" key="1">
    <source>
        <dbReference type="SAM" id="Phobius"/>
    </source>
</evidence>
<keyword evidence="1" id="KW-1133">Transmembrane helix</keyword>
<name>A0A397RN33_9MOLU</name>
<dbReference type="RefSeq" id="WP_119016297.1">
    <property type="nucleotide sequence ID" value="NZ_QXEV01000011.1"/>
</dbReference>
<dbReference type="AlphaFoldDB" id="A0A397RN33"/>
<dbReference type="EMBL" id="QXEV01000011">
    <property type="protein sequence ID" value="RIA75750.1"/>
    <property type="molecule type" value="Genomic_DNA"/>
</dbReference>
<feature type="transmembrane region" description="Helical" evidence="1">
    <location>
        <begin position="64"/>
        <end position="88"/>
    </location>
</feature>
<organism evidence="2 3">
    <name type="scientific">Anaeroplasma bactoclasticum</name>
    <dbReference type="NCBI Taxonomy" id="2088"/>
    <lineage>
        <taxon>Bacteria</taxon>
        <taxon>Bacillati</taxon>
        <taxon>Mycoplasmatota</taxon>
        <taxon>Mollicutes</taxon>
        <taxon>Anaeroplasmatales</taxon>
        <taxon>Anaeroplasmataceae</taxon>
        <taxon>Anaeroplasma</taxon>
    </lineage>
</organism>
<accession>A0A397RN33</accession>
<reference evidence="2 3" key="1">
    <citation type="submission" date="2018-08" db="EMBL/GenBank/DDBJ databases">
        <title>Genomic Encyclopedia of Archaeal and Bacterial Type Strains, Phase II (KMG-II): from individual species to whole genera.</title>
        <authorList>
            <person name="Goeker M."/>
        </authorList>
    </citation>
    <scope>NUCLEOTIDE SEQUENCE [LARGE SCALE GENOMIC DNA]</scope>
    <source>
        <strain evidence="2 3">ATCC 27112</strain>
    </source>
</reference>
<dbReference type="Proteomes" id="UP000266506">
    <property type="component" value="Unassembled WGS sequence"/>
</dbReference>
<proteinExistence type="predicted"/>
<sequence length="182" mass="20894">MQNEENKDIRNIPLILDEANYLKDESKEIYDDLNEIYETNEWNHYNEFDGFDVKAKSKSKTIGMVTGVGISSIGFLTFFVAIIFSMMMNNSFTPTVTNPKIEVIHRNTISYSFSFTNPYGISMYCDIENENKESLAKTIIQGYGTFNGEFENLEAGSYTLVVYSAQYGTKAYYYTSDVIKIY</sequence>
<comment type="caution">
    <text evidence="2">The sequence shown here is derived from an EMBL/GenBank/DDBJ whole genome shotgun (WGS) entry which is preliminary data.</text>
</comment>
<keyword evidence="1" id="KW-0472">Membrane</keyword>
<gene>
    <name evidence="2" type="ORF">EI71_01157</name>
</gene>
<keyword evidence="3" id="KW-1185">Reference proteome</keyword>
<evidence type="ECO:0000313" key="3">
    <source>
        <dbReference type="Proteomes" id="UP000266506"/>
    </source>
</evidence>
<evidence type="ECO:0000313" key="2">
    <source>
        <dbReference type="EMBL" id="RIA75750.1"/>
    </source>
</evidence>